<sequence length="109" mass="11857">MQRGLHPQQRLPAAQHAVIERFAAHSAPPAHPAERARGEHHVHPAAGVGGAVRAEPHRPVTRIEAEDRPLGAAPSREPVHREAAHYHVPARQTRIGHGRQTQLAGDLVE</sequence>
<keyword evidence="3" id="KW-1185">Reference proteome</keyword>
<reference evidence="2 3" key="1">
    <citation type="submission" date="2022-03" db="EMBL/GenBank/DDBJ databases">
        <title>Pseudonocardia alaer sp. nov., a novel actinomycete isolated from reed forest soil.</title>
        <authorList>
            <person name="Wang L."/>
        </authorList>
    </citation>
    <scope>NUCLEOTIDE SEQUENCE [LARGE SCALE GENOMIC DNA]</scope>
    <source>
        <strain evidence="2 3">Y-16303</strain>
    </source>
</reference>
<evidence type="ECO:0000313" key="2">
    <source>
        <dbReference type="EMBL" id="MCH6168373.1"/>
    </source>
</evidence>
<dbReference type="Proteomes" id="UP001299970">
    <property type="component" value="Unassembled WGS sequence"/>
</dbReference>
<feature type="region of interest" description="Disordered" evidence="1">
    <location>
        <begin position="23"/>
        <end position="109"/>
    </location>
</feature>
<evidence type="ECO:0000313" key="3">
    <source>
        <dbReference type="Proteomes" id="UP001299970"/>
    </source>
</evidence>
<dbReference type="EMBL" id="JAKXMK010000019">
    <property type="protein sequence ID" value="MCH6168373.1"/>
    <property type="molecule type" value="Genomic_DNA"/>
</dbReference>
<protein>
    <submittedName>
        <fullName evidence="2">Uncharacterized protein</fullName>
    </submittedName>
</protein>
<gene>
    <name evidence="2" type="ORF">MMF94_22000</name>
</gene>
<feature type="compositionally biased region" description="Basic and acidic residues" evidence="1">
    <location>
        <begin position="54"/>
        <end position="69"/>
    </location>
</feature>
<evidence type="ECO:0000256" key="1">
    <source>
        <dbReference type="SAM" id="MobiDB-lite"/>
    </source>
</evidence>
<name>A0ABS9TIZ6_9PSEU</name>
<organism evidence="2 3">
    <name type="scientific">Pseudonocardia alaniniphila</name>
    <dbReference type="NCBI Taxonomy" id="75291"/>
    <lineage>
        <taxon>Bacteria</taxon>
        <taxon>Bacillati</taxon>
        <taxon>Actinomycetota</taxon>
        <taxon>Actinomycetes</taxon>
        <taxon>Pseudonocardiales</taxon>
        <taxon>Pseudonocardiaceae</taxon>
        <taxon>Pseudonocardia</taxon>
    </lineage>
</organism>
<accession>A0ABS9TIZ6</accession>
<feature type="compositionally biased region" description="Basic and acidic residues" evidence="1">
    <location>
        <begin position="32"/>
        <end position="42"/>
    </location>
</feature>
<comment type="caution">
    <text evidence="2">The sequence shown here is derived from an EMBL/GenBank/DDBJ whole genome shotgun (WGS) entry which is preliminary data.</text>
</comment>
<proteinExistence type="predicted"/>